<proteinExistence type="predicted"/>
<evidence type="ECO:0000313" key="1">
    <source>
        <dbReference type="EMBL" id="MBX58125.1"/>
    </source>
</evidence>
<accession>A0A2P2PTU8</accession>
<dbReference type="EMBL" id="GGEC01077641">
    <property type="protein sequence ID" value="MBX58125.1"/>
    <property type="molecule type" value="Transcribed_RNA"/>
</dbReference>
<organism evidence="1">
    <name type="scientific">Rhizophora mucronata</name>
    <name type="common">Asiatic mangrove</name>
    <dbReference type="NCBI Taxonomy" id="61149"/>
    <lineage>
        <taxon>Eukaryota</taxon>
        <taxon>Viridiplantae</taxon>
        <taxon>Streptophyta</taxon>
        <taxon>Embryophyta</taxon>
        <taxon>Tracheophyta</taxon>
        <taxon>Spermatophyta</taxon>
        <taxon>Magnoliopsida</taxon>
        <taxon>eudicotyledons</taxon>
        <taxon>Gunneridae</taxon>
        <taxon>Pentapetalae</taxon>
        <taxon>rosids</taxon>
        <taxon>fabids</taxon>
        <taxon>Malpighiales</taxon>
        <taxon>Rhizophoraceae</taxon>
        <taxon>Rhizophora</taxon>
    </lineage>
</organism>
<dbReference type="AlphaFoldDB" id="A0A2P2PTU8"/>
<sequence length="51" mass="6120">MQPQTLCFRMNEAHHTYTEQIVATISIIRVKCRNFFQRQTIVLVTVFIYMV</sequence>
<name>A0A2P2PTU8_RHIMU</name>
<protein>
    <submittedName>
        <fullName evidence="1">Uncharacterized protein</fullName>
    </submittedName>
</protein>
<reference evidence="1" key="1">
    <citation type="submission" date="2018-02" db="EMBL/GenBank/DDBJ databases">
        <title>Rhizophora mucronata_Transcriptome.</title>
        <authorList>
            <person name="Meera S.P."/>
            <person name="Sreeshan A."/>
            <person name="Augustine A."/>
        </authorList>
    </citation>
    <scope>NUCLEOTIDE SEQUENCE</scope>
    <source>
        <tissue evidence="1">Leaf</tissue>
    </source>
</reference>